<feature type="domain" description="ApaG" evidence="3">
    <location>
        <begin position="1"/>
        <end position="125"/>
    </location>
</feature>
<gene>
    <name evidence="2 4" type="primary">apaG</name>
    <name evidence="4" type="ORF">HGR_05091</name>
</gene>
<dbReference type="OrthoDB" id="9795226at2"/>
<dbReference type="Proteomes" id="UP000016368">
    <property type="component" value="Unassembled WGS sequence"/>
</dbReference>
<dbReference type="Gene3D" id="2.60.40.1470">
    <property type="entry name" value="ApaG domain"/>
    <property type="match status" value="1"/>
</dbReference>
<accession>F3KRE1</accession>
<protein>
    <recommendedName>
        <fullName evidence="1 2">Protein ApaG</fullName>
    </recommendedName>
</protein>
<comment type="caution">
    <text evidence="4">The sequence shown here is derived from an EMBL/GenBank/DDBJ whole genome shotgun (WGS) entry which is preliminary data.</text>
</comment>
<evidence type="ECO:0000256" key="1">
    <source>
        <dbReference type="ARBA" id="ARBA00017693"/>
    </source>
</evidence>
<dbReference type="HAMAP" id="MF_00791">
    <property type="entry name" value="ApaG"/>
    <property type="match status" value="1"/>
</dbReference>
<dbReference type="AlphaFoldDB" id="F3KRE1"/>
<dbReference type="InterPro" id="IPR036767">
    <property type="entry name" value="ApaG_sf"/>
</dbReference>
<proteinExistence type="inferred from homology"/>
<dbReference type="InterPro" id="IPR007474">
    <property type="entry name" value="ApaG_domain"/>
</dbReference>
<name>F3KRE1_9BURK</name>
<dbReference type="PANTHER" id="PTHR14289:SF16">
    <property type="entry name" value="POLYMERASE DELTA-INTERACTING PROTEIN 2"/>
    <property type="match status" value="1"/>
</dbReference>
<organism evidence="4 5">
    <name type="scientific">Hylemonella gracilis ATCC 19624</name>
    <dbReference type="NCBI Taxonomy" id="887062"/>
    <lineage>
        <taxon>Bacteria</taxon>
        <taxon>Pseudomonadati</taxon>
        <taxon>Pseudomonadota</taxon>
        <taxon>Betaproteobacteria</taxon>
        <taxon>Burkholderiales</taxon>
        <taxon>Comamonadaceae</taxon>
        <taxon>Hylemonella</taxon>
    </lineage>
</organism>
<keyword evidence="5" id="KW-1185">Reference proteome</keyword>
<dbReference type="STRING" id="887062.HGR_05091"/>
<dbReference type="RefSeq" id="WP_006297024.1">
    <property type="nucleotide sequence ID" value="NZ_AEGR01000043.1"/>
</dbReference>
<dbReference type="SUPFAM" id="SSF110069">
    <property type="entry name" value="ApaG-like"/>
    <property type="match status" value="1"/>
</dbReference>
<dbReference type="InterPro" id="IPR023065">
    <property type="entry name" value="Uncharacterised_ApaG"/>
</dbReference>
<dbReference type="PROSITE" id="PS51087">
    <property type="entry name" value="APAG"/>
    <property type="match status" value="1"/>
</dbReference>
<sequence length="131" mass="14434">MSDPTDILIETQPRHLPEQSDPARGIYAFAYTITITNRGDVAAQLISRSWNVNDANGHTEKVRGLGVVGQQPLLKPGMRFEYTSGARLRTPTGTMHGSYFFVTEEGDRFDVDIPLFVLDALSTGGGQRTLH</sequence>
<dbReference type="Pfam" id="PF04379">
    <property type="entry name" value="DUF525"/>
    <property type="match status" value="1"/>
</dbReference>
<reference evidence="4 5" key="1">
    <citation type="journal article" date="2011" name="EMBO J.">
        <title>Structural diversity of bacterial flagellar motors.</title>
        <authorList>
            <person name="Chen S."/>
            <person name="Beeby M."/>
            <person name="Murphy G.E."/>
            <person name="Leadbetter J.R."/>
            <person name="Hendrixson D.R."/>
            <person name="Briegel A."/>
            <person name="Li Z."/>
            <person name="Shi J."/>
            <person name="Tocheva E.I."/>
            <person name="Muller A."/>
            <person name="Dobro M.J."/>
            <person name="Jensen G.J."/>
        </authorList>
    </citation>
    <scope>NUCLEOTIDE SEQUENCE [LARGE SCALE GENOMIC DNA]</scope>
    <source>
        <strain evidence="4 5">ATCC 19624</strain>
    </source>
</reference>
<dbReference type="NCBIfam" id="NF003967">
    <property type="entry name" value="PRK05461.1"/>
    <property type="match status" value="1"/>
</dbReference>
<evidence type="ECO:0000313" key="5">
    <source>
        <dbReference type="Proteomes" id="UP000016368"/>
    </source>
</evidence>
<evidence type="ECO:0000256" key="2">
    <source>
        <dbReference type="HAMAP-Rule" id="MF_00791"/>
    </source>
</evidence>
<dbReference type="eggNOG" id="COG2967">
    <property type="taxonomic scope" value="Bacteria"/>
</dbReference>
<dbReference type="EMBL" id="AEGR01000043">
    <property type="protein sequence ID" value="EGI77631.1"/>
    <property type="molecule type" value="Genomic_DNA"/>
</dbReference>
<dbReference type="GO" id="GO:0070987">
    <property type="term" value="P:error-free translesion synthesis"/>
    <property type="evidence" value="ECO:0007669"/>
    <property type="project" value="TreeGrafter"/>
</dbReference>
<dbReference type="PANTHER" id="PTHR14289">
    <property type="entry name" value="F-BOX ONLY PROTEIN 3"/>
    <property type="match status" value="1"/>
</dbReference>
<evidence type="ECO:0000313" key="4">
    <source>
        <dbReference type="EMBL" id="EGI77631.1"/>
    </source>
</evidence>
<evidence type="ECO:0000259" key="3">
    <source>
        <dbReference type="PROSITE" id="PS51087"/>
    </source>
</evidence>